<evidence type="ECO:0000313" key="3">
    <source>
        <dbReference type="EMBL" id="GAA5152512.1"/>
    </source>
</evidence>
<evidence type="ECO:0000313" key="4">
    <source>
        <dbReference type="Proteomes" id="UP001428817"/>
    </source>
</evidence>
<gene>
    <name evidence="3" type="ORF">GCM10023321_21360</name>
</gene>
<dbReference type="PANTHER" id="PTHR43433:SF5">
    <property type="entry name" value="AB HYDROLASE-1 DOMAIN-CONTAINING PROTEIN"/>
    <property type="match status" value="1"/>
</dbReference>
<keyword evidence="4" id="KW-1185">Reference proteome</keyword>
<evidence type="ECO:0000256" key="1">
    <source>
        <dbReference type="ARBA" id="ARBA00022559"/>
    </source>
</evidence>
<keyword evidence="3" id="KW-0378">Hydrolase</keyword>
<dbReference type="InterPro" id="IPR029058">
    <property type="entry name" value="AB_hydrolase_fold"/>
</dbReference>
<dbReference type="Gene3D" id="3.40.50.1820">
    <property type="entry name" value="alpha/beta hydrolase"/>
    <property type="match status" value="1"/>
</dbReference>
<dbReference type="InterPro" id="IPR000073">
    <property type="entry name" value="AB_hydrolase_1"/>
</dbReference>
<keyword evidence="1" id="KW-0560">Oxidoreductase</keyword>
<dbReference type="EMBL" id="BAABJP010000007">
    <property type="protein sequence ID" value="GAA5152512.1"/>
    <property type="molecule type" value="Genomic_DNA"/>
</dbReference>
<keyword evidence="1" id="KW-0575">Peroxidase</keyword>
<dbReference type="RefSeq" id="WP_185066443.1">
    <property type="nucleotide sequence ID" value="NZ_BAABJP010000007.1"/>
</dbReference>
<protein>
    <submittedName>
        <fullName evidence="3">Alpha/beta fold hydrolase</fullName>
    </submittedName>
</protein>
<feature type="domain" description="AB hydrolase-1" evidence="2">
    <location>
        <begin position="22"/>
        <end position="254"/>
    </location>
</feature>
<organism evidence="3 4">
    <name type="scientific">Pseudonocardia eucalypti</name>
    <dbReference type="NCBI Taxonomy" id="648755"/>
    <lineage>
        <taxon>Bacteria</taxon>
        <taxon>Bacillati</taxon>
        <taxon>Actinomycetota</taxon>
        <taxon>Actinomycetes</taxon>
        <taxon>Pseudonocardiales</taxon>
        <taxon>Pseudonocardiaceae</taxon>
        <taxon>Pseudonocardia</taxon>
    </lineage>
</organism>
<dbReference type="GO" id="GO:0016787">
    <property type="term" value="F:hydrolase activity"/>
    <property type="evidence" value="ECO:0007669"/>
    <property type="project" value="UniProtKB-KW"/>
</dbReference>
<dbReference type="InterPro" id="IPR000639">
    <property type="entry name" value="Epox_hydrolase-like"/>
</dbReference>
<dbReference type="PRINTS" id="PR00412">
    <property type="entry name" value="EPOXHYDRLASE"/>
</dbReference>
<name>A0ABP9PV54_9PSEU</name>
<evidence type="ECO:0000259" key="2">
    <source>
        <dbReference type="Pfam" id="PF00561"/>
    </source>
</evidence>
<comment type="caution">
    <text evidence="3">The sequence shown here is derived from an EMBL/GenBank/DDBJ whole genome shotgun (WGS) entry which is preliminary data.</text>
</comment>
<accession>A0ABP9PV54</accession>
<proteinExistence type="predicted"/>
<dbReference type="InterPro" id="IPR050471">
    <property type="entry name" value="AB_hydrolase"/>
</dbReference>
<dbReference type="Proteomes" id="UP001428817">
    <property type="component" value="Unassembled WGS sequence"/>
</dbReference>
<reference evidence="4" key="1">
    <citation type="journal article" date="2019" name="Int. J. Syst. Evol. Microbiol.">
        <title>The Global Catalogue of Microorganisms (GCM) 10K type strain sequencing project: providing services to taxonomists for standard genome sequencing and annotation.</title>
        <authorList>
            <consortium name="The Broad Institute Genomics Platform"/>
            <consortium name="The Broad Institute Genome Sequencing Center for Infectious Disease"/>
            <person name="Wu L."/>
            <person name="Ma J."/>
        </authorList>
    </citation>
    <scope>NUCLEOTIDE SEQUENCE [LARGE SCALE GENOMIC DNA]</scope>
    <source>
        <strain evidence="4">JCM 18303</strain>
    </source>
</reference>
<dbReference type="PANTHER" id="PTHR43433">
    <property type="entry name" value="HYDROLASE, ALPHA/BETA FOLD FAMILY PROTEIN"/>
    <property type="match status" value="1"/>
</dbReference>
<sequence>MTVARLNGVSLSYRASGDGELVVLVMGTGSPGRVWHLHQVPALVAAGYRVVTYDARGLGGSSPADRLTIEDLVADLAALIEHLGGGPARVVGTSLGARVVQELALERPDLVRRAVAMAGHARLDPVQRAYTRGQQELFDQKVVLPAPYHAAVTAALNLSPATLRNESAVRDWLDIFELSSAPMPAGERAQLAVSSHLDDRRAAYRDIRVPTLVIGFADDVMIPTYLCREVADAIPGARYLEIPDTGHFGYLERPEEVNRLLVDFLKD</sequence>
<dbReference type="Pfam" id="PF00561">
    <property type="entry name" value="Abhydrolase_1"/>
    <property type="match status" value="1"/>
</dbReference>
<dbReference type="PRINTS" id="PR00111">
    <property type="entry name" value="ABHYDROLASE"/>
</dbReference>
<dbReference type="SUPFAM" id="SSF53474">
    <property type="entry name" value="alpha/beta-Hydrolases"/>
    <property type="match status" value="1"/>
</dbReference>